<feature type="domain" description="DNA mismatch repair proteins mutS family" evidence="5">
    <location>
        <begin position="282"/>
        <end position="485"/>
    </location>
</feature>
<dbReference type="PANTHER" id="PTHR11361">
    <property type="entry name" value="DNA MISMATCH REPAIR PROTEIN MUTS FAMILY MEMBER"/>
    <property type="match status" value="1"/>
</dbReference>
<dbReference type="Proteomes" id="UP000243406">
    <property type="component" value="Unassembled WGS sequence"/>
</dbReference>
<dbReference type="OrthoDB" id="9777812at2"/>
<gene>
    <name evidence="6" type="ORF">SAMN02745120_2182</name>
</gene>
<keyword evidence="3" id="KW-0238">DNA-binding</keyword>
<dbReference type="InterPro" id="IPR000432">
    <property type="entry name" value="DNA_mismatch_repair_MutS_C"/>
</dbReference>
<dbReference type="Gene3D" id="3.40.50.300">
    <property type="entry name" value="P-loop containing nucleotide triphosphate hydrolases"/>
    <property type="match status" value="1"/>
</dbReference>
<feature type="coiled-coil region" evidence="4">
    <location>
        <begin position="150"/>
        <end position="177"/>
    </location>
</feature>
<evidence type="ECO:0000256" key="1">
    <source>
        <dbReference type="ARBA" id="ARBA00022741"/>
    </source>
</evidence>
<dbReference type="SMART" id="SM00534">
    <property type="entry name" value="MUTSac"/>
    <property type="match status" value="1"/>
</dbReference>
<evidence type="ECO:0000256" key="4">
    <source>
        <dbReference type="SAM" id="Coils"/>
    </source>
</evidence>
<dbReference type="AlphaFoldDB" id="A0A1T5CIG6"/>
<evidence type="ECO:0000313" key="7">
    <source>
        <dbReference type="Proteomes" id="UP000243406"/>
    </source>
</evidence>
<organism evidence="6 7">
    <name type="scientific">Acetoanaerobium noterae</name>
    <dbReference type="NCBI Taxonomy" id="745369"/>
    <lineage>
        <taxon>Bacteria</taxon>
        <taxon>Bacillati</taxon>
        <taxon>Bacillota</taxon>
        <taxon>Clostridia</taxon>
        <taxon>Peptostreptococcales</taxon>
        <taxon>Filifactoraceae</taxon>
        <taxon>Acetoanaerobium</taxon>
    </lineage>
</organism>
<evidence type="ECO:0000313" key="6">
    <source>
        <dbReference type="EMBL" id="SKB58930.1"/>
    </source>
</evidence>
<accession>A0A1T5CIG6</accession>
<evidence type="ECO:0000256" key="2">
    <source>
        <dbReference type="ARBA" id="ARBA00022840"/>
    </source>
</evidence>
<dbReference type="PANTHER" id="PTHR11361:SF14">
    <property type="entry name" value="DNA MISMATCH REPAIR PROTEIN MUTS, TYPE 2"/>
    <property type="match status" value="1"/>
</dbReference>
<dbReference type="GO" id="GO:0140664">
    <property type="term" value="F:ATP-dependent DNA damage sensor activity"/>
    <property type="evidence" value="ECO:0007669"/>
    <property type="project" value="InterPro"/>
</dbReference>
<dbReference type="EMBL" id="FUYN01000005">
    <property type="protein sequence ID" value="SKB58930.1"/>
    <property type="molecule type" value="Genomic_DNA"/>
</dbReference>
<proteinExistence type="predicted"/>
<dbReference type="Pfam" id="PF00488">
    <property type="entry name" value="MutS_V"/>
    <property type="match status" value="1"/>
</dbReference>
<name>A0A1T5CIG6_9FIRM</name>
<dbReference type="GO" id="GO:0030983">
    <property type="term" value="F:mismatched DNA binding"/>
    <property type="evidence" value="ECO:0007669"/>
    <property type="project" value="InterPro"/>
</dbReference>
<keyword evidence="1" id="KW-0547">Nucleotide-binding</keyword>
<evidence type="ECO:0000259" key="5">
    <source>
        <dbReference type="SMART" id="SM00534"/>
    </source>
</evidence>
<dbReference type="GO" id="GO:0006298">
    <property type="term" value="P:mismatch repair"/>
    <property type="evidence" value="ECO:0007669"/>
    <property type="project" value="InterPro"/>
</dbReference>
<dbReference type="SUPFAM" id="SSF48334">
    <property type="entry name" value="DNA repair protein MutS, domain III"/>
    <property type="match status" value="1"/>
</dbReference>
<dbReference type="RefSeq" id="WP_159446455.1">
    <property type="nucleotide sequence ID" value="NZ_FUYN01000005.1"/>
</dbReference>
<dbReference type="InterPro" id="IPR036187">
    <property type="entry name" value="DNA_mismatch_repair_MutS_sf"/>
</dbReference>
<keyword evidence="7" id="KW-1185">Reference proteome</keyword>
<dbReference type="InterPro" id="IPR045076">
    <property type="entry name" value="MutS"/>
</dbReference>
<dbReference type="GO" id="GO:0005524">
    <property type="term" value="F:ATP binding"/>
    <property type="evidence" value="ECO:0007669"/>
    <property type="project" value="UniProtKB-KW"/>
</dbReference>
<keyword evidence="4" id="KW-0175">Coiled coil</keyword>
<keyword evidence="2" id="KW-0067">ATP-binding</keyword>
<protein>
    <submittedName>
        <fullName evidence="6">MutS domain V</fullName>
    </submittedName>
</protein>
<dbReference type="InterPro" id="IPR027417">
    <property type="entry name" value="P-loop_NTPase"/>
</dbReference>
<sequence length="486" mass="55857">MYKLKKEEIRDIGLNFVFSQMKILTPMGRNRIKNLEIFGKDNKEKLLVEFSNISYCLDNIINRKEVYTQFASILSKIKDISGTITNLKKQRTLDIVELYEVKLFSYYVNSLIKAVHTNNISIQNFELESLNDVYALLDPEGMKLPTFMIYDDYCENLSKIRKDKKRLEQEIRNETNSDLIEKTLSKRRDLVYQEEIREQEIRKELTKKLGHFAYIIEKNINLVTYLDLLIAKAKLAKDYKCNCPKITDTYEIHLDNMNNPYFNSILKEKGSSYVPVGLKLQEGATVITGANMGGKSLTLKTLLLNVTLAQLGFFVFADYVSLPVLDYIYMIMDDLQSVNRGLSSFGAEIKALDEAIDLSLSGRGLIVMDELARGTNPQEGKAIVNAVVRFLNDKDTFSVISTHYDSIDLKDVVQYRVRGLKNIDFDKLSVSSISESSSNHELLQQLMDYTLEKCEDEAVPKDALNICKFLGLNQELYSIIKKYYEE</sequence>
<reference evidence="7" key="1">
    <citation type="submission" date="2017-02" db="EMBL/GenBank/DDBJ databases">
        <authorList>
            <person name="Varghese N."/>
            <person name="Submissions S."/>
        </authorList>
    </citation>
    <scope>NUCLEOTIDE SEQUENCE [LARGE SCALE GENOMIC DNA]</scope>
    <source>
        <strain evidence="7">ATCC 35199</strain>
    </source>
</reference>
<dbReference type="SUPFAM" id="SSF52540">
    <property type="entry name" value="P-loop containing nucleoside triphosphate hydrolases"/>
    <property type="match status" value="1"/>
</dbReference>
<evidence type="ECO:0000256" key="3">
    <source>
        <dbReference type="ARBA" id="ARBA00023125"/>
    </source>
</evidence>